<dbReference type="RefSeq" id="WP_028373959.1">
    <property type="nucleotide sequence ID" value="NZ_CAAAJD010000036.1"/>
</dbReference>
<dbReference type="PATRIC" id="fig|45067.4.peg.806"/>
<evidence type="ECO:0008006" key="3">
    <source>
        <dbReference type="Google" id="ProtNLM"/>
    </source>
</evidence>
<evidence type="ECO:0000313" key="1">
    <source>
        <dbReference type="EMBL" id="KTD23518.1"/>
    </source>
</evidence>
<name>A0A0W0VU04_9GAMM</name>
<reference evidence="1 2" key="1">
    <citation type="submission" date="2015-11" db="EMBL/GenBank/DDBJ databases">
        <title>Genomic analysis of 38 Legionella species identifies large and diverse effector repertoires.</title>
        <authorList>
            <person name="Burstein D."/>
            <person name="Amaro F."/>
            <person name="Zusman T."/>
            <person name="Lifshitz Z."/>
            <person name="Cohen O."/>
            <person name="Gilbert J.A."/>
            <person name="Pupko T."/>
            <person name="Shuman H.A."/>
            <person name="Segal G."/>
        </authorList>
    </citation>
    <scope>NUCLEOTIDE SEQUENCE [LARGE SCALE GENOMIC DNA]</scope>
    <source>
        <strain evidence="1 2">ATCC 49751</strain>
    </source>
</reference>
<gene>
    <name evidence="1" type="ORF">Llan_0776</name>
</gene>
<sequence>MHSFEQGNLIDAFQNALLQAGVNVQVNPRGICNFVAVFDIFHLYSGNYQDLFSFYDNLVASKGLNLDSETKNKFHWILTKLTIHNNFTNSGKQNFNDLRTLFNLLGLFIVDGSSEKVKFENVGKITFKFDEPRITRLLSQLPNNIILQCSNSNHTIAALVRDGMIYIRDPNHKAIRSFALSDPQAASYIYEILGDTISFDMFGNEKENIPTFDSIGFITKEMNSHQIKSNPSFLNSVQERNSYGLPFKDAILLKQAQSAGHDEIRELLINDYGANPIASKNNLLQENYNYAKAAIASNKLDSKEKLEIIEYLLEKELLDINYSAPDSPSLLCFAMDCNETDVFKELLIYPNTNLHEPDKHYGLQPIDYAIKLQKEEYVTLLKGEGCVPSSQLNYSST</sequence>
<keyword evidence="2" id="KW-1185">Reference proteome</keyword>
<organism evidence="1 2">
    <name type="scientific">Legionella lansingensis</name>
    <dbReference type="NCBI Taxonomy" id="45067"/>
    <lineage>
        <taxon>Bacteria</taxon>
        <taxon>Pseudomonadati</taxon>
        <taxon>Pseudomonadota</taxon>
        <taxon>Gammaproteobacteria</taxon>
        <taxon>Legionellales</taxon>
        <taxon>Legionellaceae</taxon>
        <taxon>Legionella</taxon>
    </lineage>
</organism>
<comment type="caution">
    <text evidence="1">The sequence shown here is derived from an EMBL/GenBank/DDBJ whole genome shotgun (WGS) entry which is preliminary data.</text>
</comment>
<evidence type="ECO:0000313" key="2">
    <source>
        <dbReference type="Proteomes" id="UP000054869"/>
    </source>
</evidence>
<proteinExistence type="predicted"/>
<dbReference type="SUPFAM" id="SSF48403">
    <property type="entry name" value="Ankyrin repeat"/>
    <property type="match status" value="1"/>
</dbReference>
<dbReference type="AlphaFoldDB" id="A0A0W0VU04"/>
<dbReference type="Proteomes" id="UP000054869">
    <property type="component" value="Unassembled WGS sequence"/>
</dbReference>
<protein>
    <recommendedName>
        <fullName evidence="3">Ankyrin repeat-containing protein</fullName>
    </recommendedName>
</protein>
<dbReference type="Gene3D" id="1.25.40.20">
    <property type="entry name" value="Ankyrin repeat-containing domain"/>
    <property type="match status" value="1"/>
</dbReference>
<dbReference type="InterPro" id="IPR036770">
    <property type="entry name" value="Ankyrin_rpt-contain_sf"/>
</dbReference>
<dbReference type="EMBL" id="LNYI01000013">
    <property type="protein sequence ID" value="KTD23518.1"/>
    <property type="molecule type" value="Genomic_DNA"/>
</dbReference>
<accession>A0A0W0VU04</accession>